<feature type="compositionally biased region" description="Polar residues" evidence="1">
    <location>
        <begin position="30"/>
        <end position="42"/>
    </location>
</feature>
<feature type="region of interest" description="Disordered" evidence="1">
    <location>
        <begin position="1"/>
        <end position="68"/>
    </location>
</feature>
<reference evidence="4" key="4">
    <citation type="journal article" date="2015" name="G3 (Bethesda)">
        <title>Genome sequences of three phytopathogenic species of the Magnaporthaceae family of fungi.</title>
        <authorList>
            <person name="Okagaki L.H."/>
            <person name="Nunes C.C."/>
            <person name="Sailsbery J."/>
            <person name="Clay B."/>
            <person name="Brown D."/>
            <person name="John T."/>
            <person name="Oh Y."/>
            <person name="Young N."/>
            <person name="Fitzgerald M."/>
            <person name="Haas B.J."/>
            <person name="Zeng Q."/>
            <person name="Young S."/>
            <person name="Adiconis X."/>
            <person name="Fan L."/>
            <person name="Levin J.Z."/>
            <person name="Mitchell T.K."/>
            <person name="Okubara P.A."/>
            <person name="Farman M.L."/>
            <person name="Kohn L.M."/>
            <person name="Birren B."/>
            <person name="Ma L.-J."/>
            <person name="Dean R.A."/>
        </authorList>
    </citation>
    <scope>NUCLEOTIDE SEQUENCE</scope>
    <source>
        <strain evidence="4">ATCC 64411 / 73-15</strain>
    </source>
</reference>
<gene>
    <name evidence="3" type="ORF">MAPG_07341</name>
</gene>
<dbReference type="OMA" id="ECQVWPG"/>
<evidence type="ECO:0000313" key="4">
    <source>
        <dbReference type="EnsemblFungi" id="MAPG_07341T0"/>
    </source>
</evidence>
<dbReference type="VEuPathDB" id="FungiDB:MAPG_07341"/>
<reference evidence="5" key="1">
    <citation type="submission" date="2010-05" db="EMBL/GenBank/DDBJ databases">
        <title>The genome sequence of Magnaporthe poae strain ATCC 64411.</title>
        <authorList>
            <person name="Ma L.-J."/>
            <person name="Dead R."/>
            <person name="Young S."/>
            <person name="Zeng Q."/>
            <person name="Koehrsen M."/>
            <person name="Alvarado L."/>
            <person name="Berlin A."/>
            <person name="Chapman S.B."/>
            <person name="Chen Z."/>
            <person name="Freedman E."/>
            <person name="Gellesch M."/>
            <person name="Goldberg J."/>
            <person name="Griggs A."/>
            <person name="Gujja S."/>
            <person name="Heilman E.R."/>
            <person name="Heiman D."/>
            <person name="Hepburn T."/>
            <person name="Howarth C."/>
            <person name="Jen D."/>
            <person name="Larson L."/>
            <person name="Mehta T."/>
            <person name="Neiman D."/>
            <person name="Pearson M."/>
            <person name="Roberts A."/>
            <person name="Saif S."/>
            <person name="Shea T."/>
            <person name="Shenoy N."/>
            <person name="Sisk P."/>
            <person name="Stolte C."/>
            <person name="Sykes S."/>
            <person name="Walk T."/>
            <person name="White J."/>
            <person name="Yandava C."/>
            <person name="Haas B."/>
            <person name="Nusbaum C."/>
            <person name="Birren B."/>
        </authorList>
    </citation>
    <scope>NUCLEOTIDE SEQUENCE [LARGE SCALE GENOMIC DNA]</scope>
    <source>
        <strain evidence="5">ATCC 64411 / 73-15</strain>
    </source>
</reference>
<evidence type="ECO:0000256" key="2">
    <source>
        <dbReference type="SAM" id="Phobius"/>
    </source>
</evidence>
<keyword evidence="2" id="KW-0812">Transmembrane</keyword>
<organism evidence="4 5">
    <name type="scientific">Magnaporthiopsis poae (strain ATCC 64411 / 73-15)</name>
    <name type="common">Kentucky bluegrass fungus</name>
    <name type="synonym">Magnaporthe poae</name>
    <dbReference type="NCBI Taxonomy" id="644358"/>
    <lineage>
        <taxon>Eukaryota</taxon>
        <taxon>Fungi</taxon>
        <taxon>Dikarya</taxon>
        <taxon>Ascomycota</taxon>
        <taxon>Pezizomycotina</taxon>
        <taxon>Sordariomycetes</taxon>
        <taxon>Sordariomycetidae</taxon>
        <taxon>Magnaporthales</taxon>
        <taxon>Magnaporthaceae</taxon>
        <taxon>Magnaporthiopsis</taxon>
    </lineage>
</organism>
<feature type="compositionally biased region" description="Polar residues" evidence="1">
    <location>
        <begin position="56"/>
        <end position="68"/>
    </location>
</feature>
<reference evidence="3" key="3">
    <citation type="submission" date="2011-03" db="EMBL/GenBank/DDBJ databases">
        <title>Annotation of Magnaporthe poae ATCC 64411.</title>
        <authorList>
            <person name="Ma L.-J."/>
            <person name="Dead R."/>
            <person name="Young S.K."/>
            <person name="Zeng Q."/>
            <person name="Gargeya S."/>
            <person name="Fitzgerald M."/>
            <person name="Haas B."/>
            <person name="Abouelleil A."/>
            <person name="Alvarado L."/>
            <person name="Arachchi H.M."/>
            <person name="Berlin A."/>
            <person name="Brown A."/>
            <person name="Chapman S.B."/>
            <person name="Chen Z."/>
            <person name="Dunbar C."/>
            <person name="Freedman E."/>
            <person name="Gearin G."/>
            <person name="Gellesch M."/>
            <person name="Goldberg J."/>
            <person name="Griggs A."/>
            <person name="Gujja S."/>
            <person name="Heiman D."/>
            <person name="Howarth C."/>
            <person name="Larson L."/>
            <person name="Lui A."/>
            <person name="MacDonald P.J.P."/>
            <person name="Mehta T."/>
            <person name="Montmayeur A."/>
            <person name="Murphy C."/>
            <person name="Neiman D."/>
            <person name="Pearson M."/>
            <person name="Priest M."/>
            <person name="Roberts A."/>
            <person name="Saif S."/>
            <person name="Shea T."/>
            <person name="Shenoy N."/>
            <person name="Sisk P."/>
            <person name="Stolte C."/>
            <person name="Sykes S."/>
            <person name="Yandava C."/>
            <person name="Wortman J."/>
            <person name="Nusbaum C."/>
            <person name="Birren B."/>
        </authorList>
    </citation>
    <scope>NUCLEOTIDE SEQUENCE</scope>
    <source>
        <strain evidence="3">ATCC 64411</strain>
    </source>
</reference>
<sequence length="181" mass="19570">MSAPADEKKAIAAPAAVAVHTTRIHEKSSSESMGSQTLSPPNDNDRSRSGVGRCSDVSTPTSATANLNPFDTDIEAMAMHPTDTRELSHPQTRSGLVRCSTNLVRDGSNQDCQVWPGRDHWKTKAKARKRKNASCNCLSSLSYRNRMIVKILIVVLILCLGVGVGLGVSRSLNARIWTGNQ</sequence>
<dbReference type="AlphaFoldDB" id="A0A0C4E4E8"/>
<name>A0A0C4E4E8_MAGP6</name>
<evidence type="ECO:0000313" key="3">
    <source>
        <dbReference type="EMBL" id="KLU88354.1"/>
    </source>
</evidence>
<keyword evidence="2" id="KW-0472">Membrane</keyword>
<feature type="transmembrane region" description="Helical" evidence="2">
    <location>
        <begin position="148"/>
        <end position="168"/>
    </location>
</feature>
<dbReference type="EnsemblFungi" id="MAPG_07341T0">
    <property type="protein sequence ID" value="MAPG_07341T0"/>
    <property type="gene ID" value="MAPG_07341"/>
</dbReference>
<feature type="compositionally biased region" description="Basic and acidic residues" evidence="1">
    <location>
        <begin position="1"/>
        <end position="10"/>
    </location>
</feature>
<keyword evidence="5" id="KW-1185">Reference proteome</keyword>
<reference evidence="4" key="5">
    <citation type="submission" date="2015-06" db="UniProtKB">
        <authorList>
            <consortium name="EnsemblFungi"/>
        </authorList>
    </citation>
    <scope>IDENTIFICATION</scope>
    <source>
        <strain evidence="4">ATCC 64411</strain>
    </source>
</reference>
<keyword evidence="2" id="KW-1133">Transmembrane helix</keyword>
<dbReference type="EMBL" id="ADBL01001774">
    <property type="status" value="NOT_ANNOTATED_CDS"/>
    <property type="molecule type" value="Genomic_DNA"/>
</dbReference>
<dbReference type="Proteomes" id="UP000011715">
    <property type="component" value="Unassembled WGS sequence"/>
</dbReference>
<dbReference type="OrthoDB" id="5214669at2759"/>
<evidence type="ECO:0000256" key="1">
    <source>
        <dbReference type="SAM" id="MobiDB-lite"/>
    </source>
</evidence>
<evidence type="ECO:0000313" key="5">
    <source>
        <dbReference type="Proteomes" id="UP000011715"/>
    </source>
</evidence>
<proteinExistence type="predicted"/>
<accession>A0A0C4E4E8</accession>
<reference evidence="3" key="2">
    <citation type="submission" date="2010-05" db="EMBL/GenBank/DDBJ databases">
        <title>The Genome Sequence of Magnaporthe poae strain ATCC 64411.</title>
        <authorList>
            <consortium name="The Broad Institute Genome Sequencing Platform"/>
            <consortium name="Broad Institute Genome Sequencing Center for Infectious Disease"/>
            <person name="Ma L.-J."/>
            <person name="Dead R."/>
            <person name="Young S."/>
            <person name="Zeng Q."/>
            <person name="Koehrsen M."/>
            <person name="Alvarado L."/>
            <person name="Berlin A."/>
            <person name="Chapman S.B."/>
            <person name="Chen Z."/>
            <person name="Freedman E."/>
            <person name="Gellesch M."/>
            <person name="Goldberg J."/>
            <person name="Griggs A."/>
            <person name="Gujja S."/>
            <person name="Heilman E.R."/>
            <person name="Heiman D."/>
            <person name="Hepburn T."/>
            <person name="Howarth C."/>
            <person name="Jen D."/>
            <person name="Larson L."/>
            <person name="Mehta T."/>
            <person name="Neiman D."/>
            <person name="Pearson M."/>
            <person name="Roberts A."/>
            <person name="Saif S."/>
            <person name="Shea T."/>
            <person name="Shenoy N."/>
            <person name="Sisk P."/>
            <person name="Stolte C."/>
            <person name="Sykes S."/>
            <person name="Walk T."/>
            <person name="White J."/>
            <person name="Yandava C."/>
            <person name="Haas B."/>
            <person name="Nusbaum C."/>
            <person name="Birren B."/>
        </authorList>
    </citation>
    <scope>NUCLEOTIDE SEQUENCE</scope>
    <source>
        <strain evidence="3">ATCC 64411</strain>
    </source>
</reference>
<protein>
    <submittedName>
        <fullName evidence="3 4">Uncharacterized protein</fullName>
    </submittedName>
</protein>
<dbReference type="EMBL" id="GL876971">
    <property type="protein sequence ID" value="KLU88354.1"/>
    <property type="molecule type" value="Genomic_DNA"/>
</dbReference>
<dbReference type="eggNOG" id="ENOG502SG6B">
    <property type="taxonomic scope" value="Eukaryota"/>
</dbReference>